<dbReference type="AlphaFoldDB" id="A0A0A0BJT8"/>
<organism evidence="1 2">
    <name type="scientific">Cellulomonas carbonis T26</name>
    <dbReference type="NCBI Taxonomy" id="947969"/>
    <lineage>
        <taxon>Bacteria</taxon>
        <taxon>Bacillati</taxon>
        <taxon>Actinomycetota</taxon>
        <taxon>Actinomycetes</taxon>
        <taxon>Micrococcales</taxon>
        <taxon>Cellulomonadaceae</taxon>
        <taxon>Cellulomonas</taxon>
    </lineage>
</organism>
<dbReference type="EMBL" id="AXCY01000162">
    <property type="protein sequence ID" value="KGM08753.1"/>
    <property type="molecule type" value="Genomic_DNA"/>
</dbReference>
<protein>
    <submittedName>
        <fullName evidence="1">Uncharacterized protein</fullName>
    </submittedName>
</protein>
<proteinExistence type="predicted"/>
<evidence type="ECO:0000313" key="2">
    <source>
        <dbReference type="Proteomes" id="UP000029839"/>
    </source>
</evidence>
<keyword evidence="2" id="KW-1185">Reference proteome</keyword>
<dbReference type="RefSeq" id="WP_043610124.1">
    <property type="nucleotide sequence ID" value="NZ_AXCY01000162.1"/>
</dbReference>
<reference evidence="1 2" key="2">
    <citation type="journal article" date="2015" name="Stand. Genomic Sci.">
        <title>Draft genome sequence of Cellulomonas carbonis T26(T) and comparative analysis of six Cellulomonas genomes.</title>
        <authorList>
            <person name="Zhuang W."/>
            <person name="Zhang S."/>
            <person name="Xia X."/>
            <person name="Wang G."/>
        </authorList>
    </citation>
    <scope>NUCLEOTIDE SEQUENCE [LARGE SCALE GENOMIC DNA]</scope>
    <source>
        <strain evidence="1 2">T26</strain>
    </source>
</reference>
<reference evidence="1 2" key="1">
    <citation type="submission" date="2013-08" db="EMBL/GenBank/DDBJ databases">
        <title>Genome sequencing of Cellulomonas carbonis T26.</title>
        <authorList>
            <person name="Chen F."/>
            <person name="Li Y."/>
            <person name="Wang G."/>
        </authorList>
    </citation>
    <scope>NUCLEOTIDE SEQUENCE [LARGE SCALE GENOMIC DNA]</scope>
    <source>
        <strain evidence="1 2">T26</strain>
    </source>
</reference>
<comment type="caution">
    <text evidence="1">The sequence shown here is derived from an EMBL/GenBank/DDBJ whole genome shotgun (WGS) entry which is preliminary data.</text>
</comment>
<name>A0A0A0BJT8_9CELL</name>
<accession>A0A0A0BJT8</accession>
<sequence>MRDKLKTIMKDGKTYRDEAKGLSITHYAAIERINPFVTEIHTWWQLYHNGIITMYGGDRRFTGMWKLAEWFKEIERNPWPIDTSGFFDKGEGDVERQ</sequence>
<dbReference type="Proteomes" id="UP000029839">
    <property type="component" value="Unassembled WGS sequence"/>
</dbReference>
<evidence type="ECO:0000313" key="1">
    <source>
        <dbReference type="EMBL" id="KGM08753.1"/>
    </source>
</evidence>
<gene>
    <name evidence="1" type="ORF">N868_06425</name>
</gene>